<organism evidence="6 7">
    <name type="scientific">Laodelphax striatellus</name>
    <name type="common">Small brown planthopper</name>
    <name type="synonym">Delphax striatella</name>
    <dbReference type="NCBI Taxonomy" id="195883"/>
    <lineage>
        <taxon>Eukaryota</taxon>
        <taxon>Metazoa</taxon>
        <taxon>Ecdysozoa</taxon>
        <taxon>Arthropoda</taxon>
        <taxon>Hexapoda</taxon>
        <taxon>Insecta</taxon>
        <taxon>Pterygota</taxon>
        <taxon>Neoptera</taxon>
        <taxon>Paraneoptera</taxon>
        <taxon>Hemiptera</taxon>
        <taxon>Auchenorrhyncha</taxon>
        <taxon>Fulgoroidea</taxon>
        <taxon>Delphacidae</taxon>
        <taxon>Criomorphinae</taxon>
        <taxon>Laodelphax</taxon>
    </lineage>
</organism>
<dbReference type="InterPro" id="IPR004031">
    <property type="entry name" value="PMP22/EMP/MP20/Claudin"/>
</dbReference>
<dbReference type="GO" id="GO:0005886">
    <property type="term" value="C:plasma membrane"/>
    <property type="evidence" value="ECO:0007669"/>
    <property type="project" value="TreeGrafter"/>
</dbReference>
<dbReference type="Proteomes" id="UP000291343">
    <property type="component" value="Unassembled WGS sequence"/>
</dbReference>
<keyword evidence="7" id="KW-1185">Reference proteome</keyword>
<dbReference type="PANTHER" id="PTHR10671:SF110">
    <property type="entry name" value="FI18012P1"/>
    <property type="match status" value="1"/>
</dbReference>
<dbReference type="OrthoDB" id="5917530at2759"/>
<evidence type="ECO:0000256" key="1">
    <source>
        <dbReference type="ARBA" id="ARBA00004141"/>
    </source>
</evidence>
<dbReference type="Gene3D" id="1.20.140.150">
    <property type="match status" value="1"/>
</dbReference>
<gene>
    <name evidence="6" type="ORF">LSTR_LSTR009985</name>
</gene>
<evidence type="ECO:0000313" key="7">
    <source>
        <dbReference type="Proteomes" id="UP000291343"/>
    </source>
</evidence>
<accession>A0A482WWL7</accession>
<keyword evidence="3 5" id="KW-1133">Transmembrane helix</keyword>
<sequence length="280" mass="31907">MVETPTPSLVRLRVVQKQVLFERRVLFCCTVLVGLGLLAWLVAISTDYWFYVEATGRHGIYVNETKRYFLGSNSGLWRICRNALGNSTATKAVIEVVNNTGGYVETQEILNISTATSTGMKLAKFRRCRMHEAFPSEQHIKNNPMLDKYILHYTRTEMMFSLISLMVMIMGFLFSIYTFRNPRYTFKRLAGAIHLISCLSIMVVIEVLMSSIEYERNNLKVVHPPGATHSYGFSYYLACVVFGINLVAGISFFWYSKKRKGNKAPNDELAMADEPTIMGR</sequence>
<dbReference type="FunCoup" id="A0A482WWL7">
    <property type="interactions" value="85"/>
</dbReference>
<feature type="transmembrane region" description="Helical" evidence="5">
    <location>
        <begin position="158"/>
        <end position="177"/>
    </location>
</feature>
<evidence type="ECO:0000256" key="3">
    <source>
        <dbReference type="ARBA" id="ARBA00022989"/>
    </source>
</evidence>
<comment type="subcellular location">
    <subcellularLocation>
        <location evidence="1">Membrane</location>
        <topology evidence="1">Multi-pass membrane protein</topology>
    </subcellularLocation>
</comment>
<name>A0A482WWL7_LAOST</name>
<comment type="caution">
    <text evidence="6">The sequence shown here is derived from an EMBL/GenBank/DDBJ whole genome shotgun (WGS) entry which is preliminary data.</text>
</comment>
<proteinExistence type="predicted"/>
<evidence type="ECO:0000256" key="2">
    <source>
        <dbReference type="ARBA" id="ARBA00022692"/>
    </source>
</evidence>
<dbReference type="InParanoid" id="A0A482WWL7"/>
<evidence type="ECO:0000256" key="5">
    <source>
        <dbReference type="SAM" id="Phobius"/>
    </source>
</evidence>
<feature type="transmembrane region" description="Helical" evidence="5">
    <location>
        <begin position="25"/>
        <end position="43"/>
    </location>
</feature>
<keyword evidence="2 5" id="KW-0812">Transmembrane</keyword>
<dbReference type="EMBL" id="QKKF02022912">
    <property type="protein sequence ID" value="RZF37885.1"/>
    <property type="molecule type" value="Genomic_DNA"/>
</dbReference>
<protein>
    <recommendedName>
        <fullName evidence="8">MARVEL domain-containing protein</fullName>
    </recommendedName>
</protein>
<dbReference type="SMR" id="A0A482WWL7"/>
<evidence type="ECO:0000256" key="4">
    <source>
        <dbReference type="ARBA" id="ARBA00023136"/>
    </source>
</evidence>
<reference evidence="6 7" key="1">
    <citation type="journal article" date="2017" name="Gigascience">
        <title>Genome sequence of the small brown planthopper, Laodelphax striatellus.</title>
        <authorList>
            <person name="Zhu J."/>
            <person name="Jiang F."/>
            <person name="Wang X."/>
            <person name="Yang P."/>
            <person name="Bao Y."/>
            <person name="Zhao W."/>
            <person name="Wang W."/>
            <person name="Lu H."/>
            <person name="Wang Q."/>
            <person name="Cui N."/>
            <person name="Li J."/>
            <person name="Chen X."/>
            <person name="Luo L."/>
            <person name="Yu J."/>
            <person name="Kang L."/>
            <person name="Cui F."/>
        </authorList>
    </citation>
    <scope>NUCLEOTIDE SEQUENCE [LARGE SCALE GENOMIC DNA]</scope>
    <source>
        <strain evidence="6">Lst14</strain>
    </source>
</reference>
<dbReference type="AlphaFoldDB" id="A0A482WWL7"/>
<dbReference type="InterPro" id="IPR050579">
    <property type="entry name" value="PMP-22/EMP/MP20-like"/>
</dbReference>
<evidence type="ECO:0000313" key="6">
    <source>
        <dbReference type="EMBL" id="RZF37885.1"/>
    </source>
</evidence>
<feature type="transmembrane region" description="Helical" evidence="5">
    <location>
        <begin position="189"/>
        <end position="212"/>
    </location>
</feature>
<dbReference type="PANTHER" id="PTHR10671">
    <property type="entry name" value="EPITHELIAL MEMBRANE PROTEIN-RELATED"/>
    <property type="match status" value="1"/>
</dbReference>
<keyword evidence="4 5" id="KW-0472">Membrane</keyword>
<evidence type="ECO:0008006" key="8">
    <source>
        <dbReference type="Google" id="ProtNLM"/>
    </source>
</evidence>
<dbReference type="Pfam" id="PF13903">
    <property type="entry name" value="Claudin_2"/>
    <property type="match status" value="1"/>
</dbReference>
<feature type="transmembrane region" description="Helical" evidence="5">
    <location>
        <begin position="232"/>
        <end position="255"/>
    </location>
</feature>